<accession>A0ACC2C1S9</accession>
<name>A0ACC2C1S9_DIPCM</name>
<proteinExistence type="predicted"/>
<dbReference type="Proteomes" id="UP001162992">
    <property type="component" value="Chromosome 12"/>
</dbReference>
<keyword evidence="2" id="KW-1185">Reference proteome</keyword>
<sequence>MWSNGEDQLFGSCQNLGDGGDVHCRQSMHWAESKRQLSNEQRARITQNFRAAKALLACKRPRTPLSIASQQSPRMMHSTPAYDENAMPCCRLEECSKKVCTATNVNASKRLPLAQLNGKEDSAKHVDGLAAIGKTKQSCSLEMASYLLPLNPGSNLAVSNAPNHAFESQGKSPCSRWDCEESSIDIDEEIMREIDLLCKQKTLKQTFTTSVSKCKEQYALKDDMGNNQGRLSLHSNNLDHPPNALMLDIPTYLLSLNESQRDAALSDTFKPLLILAGPGSGKTSTMVARLLTLLKEGVNAKNILAMTFTTAAASEMRERVGALVGSAVSKELSISTFHSFCLQLCRLHAEKLGRSADFLVYGNGQQKRAVIEATRLALAENISDSTAMASDLNNAEHPKCEANNLIKNPNPIAWKDKARKWQQFVTHCKSAGRTPQEIENSGNLIGAAVLRHYEETLAACDALDYHDLISFSVTLLNKHHEVLEECQKSWTCLLVDEFQDTSAMQYKLLQLLAKSRLTVVGDDDQSIFSFNGANSCGFDWFRKDFLEHKEVRLHQNYRSTRCIVEAASCLIRNNLNRCQTKQPFTANAPGDRIVLRECRNEDAQCAFVVDTIYTNVSSVTTDKPAFGEIAVLYRRQITGRLFQSVFRARKIPFNVHGVAFYRKKVIKYVIALLWSSLAKCDDIYCKRAIKALYAGDKAEIKKVVEYVEKLANSMKCPFLQAARNIFTAKISGTFSRRQLCQGKKVITSIDMVQRLVKKEQSLSALITAVVNLLPQRTVFQTRAIVDENGGKLLNEDDDPRSILQYLLDDVRGFLCNRSNTEMASTSEVELSKPDEGCISSIQAFLDYVSARESENFRSMREENKNSVTLTTMHQSKGLEWDTVFIVKANEFETPLLHETMGSVDEGSTSLEEERRLFYVAMTRARKKLLIVYVTVNPQRQVLQPSRFLKELPRHLLDVQGSIFLPESSGTCLPLEGRNSTNMNFNSDPITTLITKNPDSQSDEENVAQPMQNMSRLEGVASNNAADPWASPNMETFEGAGNVFLKGFNLELRSTIAAIFHTWAKKSAFQDPKRLLCKVGFVVDERLCSKSVKNKDVLHALKCSLKDEAAVHYAQHVVNFEKLPLEERAVLKAERQEHFQQQSGERLMSAAAATAKQISYLKNLGCTVNPTSRLHASHLIEQYKAL</sequence>
<gene>
    <name evidence="1" type="ORF">O6H91_12G053800</name>
</gene>
<comment type="caution">
    <text evidence="1">The sequence shown here is derived from an EMBL/GenBank/DDBJ whole genome shotgun (WGS) entry which is preliminary data.</text>
</comment>
<evidence type="ECO:0000313" key="1">
    <source>
        <dbReference type="EMBL" id="KAJ7536009.1"/>
    </source>
</evidence>
<dbReference type="EMBL" id="CM055103">
    <property type="protein sequence ID" value="KAJ7536009.1"/>
    <property type="molecule type" value="Genomic_DNA"/>
</dbReference>
<evidence type="ECO:0000313" key="2">
    <source>
        <dbReference type="Proteomes" id="UP001162992"/>
    </source>
</evidence>
<organism evidence="1 2">
    <name type="scientific">Diphasiastrum complanatum</name>
    <name type="common">Issler's clubmoss</name>
    <name type="synonym">Lycopodium complanatum</name>
    <dbReference type="NCBI Taxonomy" id="34168"/>
    <lineage>
        <taxon>Eukaryota</taxon>
        <taxon>Viridiplantae</taxon>
        <taxon>Streptophyta</taxon>
        <taxon>Embryophyta</taxon>
        <taxon>Tracheophyta</taxon>
        <taxon>Lycopodiopsida</taxon>
        <taxon>Lycopodiales</taxon>
        <taxon>Lycopodiaceae</taxon>
        <taxon>Lycopodioideae</taxon>
        <taxon>Diphasiastrum</taxon>
    </lineage>
</organism>
<protein>
    <submittedName>
        <fullName evidence="1">Uncharacterized protein</fullName>
    </submittedName>
</protein>
<reference evidence="2" key="1">
    <citation type="journal article" date="2024" name="Proc. Natl. Acad. Sci. U.S.A.">
        <title>Extraordinary preservation of gene collinearity over three hundred million years revealed in homosporous lycophytes.</title>
        <authorList>
            <person name="Li C."/>
            <person name="Wickell D."/>
            <person name="Kuo L.Y."/>
            <person name="Chen X."/>
            <person name="Nie B."/>
            <person name="Liao X."/>
            <person name="Peng D."/>
            <person name="Ji J."/>
            <person name="Jenkins J."/>
            <person name="Williams M."/>
            <person name="Shu S."/>
            <person name="Plott C."/>
            <person name="Barry K."/>
            <person name="Rajasekar S."/>
            <person name="Grimwood J."/>
            <person name="Han X."/>
            <person name="Sun S."/>
            <person name="Hou Z."/>
            <person name="He W."/>
            <person name="Dai G."/>
            <person name="Sun C."/>
            <person name="Schmutz J."/>
            <person name="Leebens-Mack J.H."/>
            <person name="Li F.W."/>
            <person name="Wang L."/>
        </authorList>
    </citation>
    <scope>NUCLEOTIDE SEQUENCE [LARGE SCALE GENOMIC DNA]</scope>
    <source>
        <strain evidence="2">cv. PW_Plant_1</strain>
    </source>
</reference>